<feature type="non-terminal residue" evidence="2">
    <location>
        <position position="126"/>
    </location>
</feature>
<keyword evidence="2" id="KW-0808">Transferase</keyword>
<gene>
    <name evidence="2" type="ORF">MBAV_002163</name>
</gene>
<name>A0A0F3GY49_9BACT</name>
<evidence type="ECO:0000313" key="3">
    <source>
        <dbReference type="Proteomes" id="UP000033423"/>
    </source>
</evidence>
<organism evidence="2 3">
    <name type="scientific">Candidatus Magnetobacterium bavaricum</name>
    <dbReference type="NCBI Taxonomy" id="29290"/>
    <lineage>
        <taxon>Bacteria</taxon>
        <taxon>Pseudomonadati</taxon>
        <taxon>Nitrospirota</taxon>
        <taxon>Thermodesulfovibrionia</taxon>
        <taxon>Thermodesulfovibrionales</taxon>
        <taxon>Candidatus Magnetobacteriaceae</taxon>
        <taxon>Candidatus Magnetobacterium</taxon>
    </lineage>
</organism>
<keyword evidence="2" id="KW-0418">Kinase</keyword>
<dbReference type="AlphaFoldDB" id="A0A0F3GY49"/>
<reference evidence="2 3" key="1">
    <citation type="submission" date="2015-02" db="EMBL/GenBank/DDBJ databases">
        <title>Single-cell genomics of uncultivated deep-branching MTB reveals a conserved set of magnetosome genes.</title>
        <authorList>
            <person name="Kolinko S."/>
            <person name="Richter M."/>
            <person name="Glockner F.O."/>
            <person name="Brachmann A."/>
            <person name="Schuler D."/>
        </authorList>
    </citation>
    <scope>NUCLEOTIDE SEQUENCE [LARGE SCALE GENOMIC DNA]</scope>
    <source>
        <strain evidence="2">TM-1</strain>
    </source>
</reference>
<evidence type="ECO:0000259" key="1">
    <source>
        <dbReference type="Pfam" id="PF14417"/>
    </source>
</evidence>
<dbReference type="EMBL" id="LACI01000932">
    <property type="protein sequence ID" value="KJU85643.1"/>
    <property type="molecule type" value="Genomic_DNA"/>
</dbReference>
<feature type="domain" description="MEDS" evidence="1">
    <location>
        <begin position="1"/>
        <end position="126"/>
    </location>
</feature>
<protein>
    <submittedName>
        <fullName evidence="2">Sensor signal transduction histidine kinase</fullName>
    </submittedName>
</protein>
<dbReference type="GO" id="GO:0016301">
    <property type="term" value="F:kinase activity"/>
    <property type="evidence" value="ECO:0007669"/>
    <property type="project" value="UniProtKB-KW"/>
</dbReference>
<dbReference type="InterPro" id="IPR025847">
    <property type="entry name" value="MEDS_domain"/>
</dbReference>
<dbReference type="Proteomes" id="UP000033423">
    <property type="component" value="Unassembled WGS sequence"/>
</dbReference>
<proteinExistence type="predicted"/>
<accession>A0A0F3GY49</accession>
<evidence type="ECO:0000313" key="2">
    <source>
        <dbReference type="EMBL" id="KJU85643.1"/>
    </source>
</evidence>
<sequence>MYICNENNADCLYSLMEKGGIDVYKAVKSDALMVITEQEAYMQGGRFSPDLMLEFINKSITASKRAGFKRLRGTGEMTWSLDGSTDMELLKEYEAKLNYIQDDFVALCQYNINKFSPKTLVDMLHT</sequence>
<keyword evidence="3" id="KW-1185">Reference proteome</keyword>
<dbReference type="Pfam" id="PF14417">
    <property type="entry name" value="MEDS"/>
    <property type="match status" value="1"/>
</dbReference>
<comment type="caution">
    <text evidence="2">The sequence shown here is derived from an EMBL/GenBank/DDBJ whole genome shotgun (WGS) entry which is preliminary data.</text>
</comment>